<name>D7BI21_ALLS1</name>
<protein>
    <submittedName>
        <fullName evidence="1">Uncharacterized protein</fullName>
    </submittedName>
</protein>
<gene>
    <name evidence="1" type="ordered locus">Mesil_0354</name>
</gene>
<organism evidence="1 2">
    <name type="scientific">Allomeiothermus silvanus (strain ATCC 700542 / DSM 9946 / NBRC 106475 / NCIMB 13440 / VI-R2)</name>
    <name type="common">Thermus silvanus</name>
    <dbReference type="NCBI Taxonomy" id="526227"/>
    <lineage>
        <taxon>Bacteria</taxon>
        <taxon>Thermotogati</taxon>
        <taxon>Deinococcota</taxon>
        <taxon>Deinococci</taxon>
        <taxon>Thermales</taxon>
        <taxon>Thermaceae</taxon>
        <taxon>Allomeiothermus</taxon>
    </lineage>
</organism>
<dbReference type="AlphaFoldDB" id="D7BI21"/>
<evidence type="ECO:0000313" key="2">
    <source>
        <dbReference type="Proteomes" id="UP000001916"/>
    </source>
</evidence>
<dbReference type="RefSeq" id="WP_013156902.1">
    <property type="nucleotide sequence ID" value="NC_014212.1"/>
</dbReference>
<sequence>MVRWSEVESRIELNELPHFHRAFLKLHRPELQADALPLRRVQQYVTQTLFQLVKSGQAQREEAPDGGVDFLVEEGAIPGDWRSKIFPLQ</sequence>
<dbReference type="eggNOG" id="ENOG5033J5H">
    <property type="taxonomic scope" value="Bacteria"/>
</dbReference>
<dbReference type="STRING" id="526227.Mesil_0354"/>
<dbReference type="EMBL" id="CP002042">
    <property type="protein sequence ID" value="ADH62295.1"/>
    <property type="molecule type" value="Genomic_DNA"/>
</dbReference>
<dbReference type="OrthoDB" id="27199at2"/>
<dbReference type="KEGG" id="msv:Mesil_0354"/>
<evidence type="ECO:0000313" key="1">
    <source>
        <dbReference type="EMBL" id="ADH62295.1"/>
    </source>
</evidence>
<accession>D7BI21</accession>
<proteinExistence type="predicted"/>
<reference evidence="1 2" key="1">
    <citation type="journal article" date="2010" name="Stand. Genomic Sci.">
        <title>Complete genome sequence of Meiothermus silvanus type strain (VI-R2).</title>
        <authorList>
            <person name="Sikorski J."/>
            <person name="Tindall B.J."/>
            <person name="Lowry S."/>
            <person name="Lucas S."/>
            <person name="Nolan M."/>
            <person name="Copeland A."/>
            <person name="Glavina Del Rio T."/>
            <person name="Tice H."/>
            <person name="Cheng J.F."/>
            <person name="Han C."/>
            <person name="Pitluck S."/>
            <person name="Liolios K."/>
            <person name="Ivanova N."/>
            <person name="Mavromatis K."/>
            <person name="Mikhailova N."/>
            <person name="Pati A."/>
            <person name="Goodwin L."/>
            <person name="Chen A."/>
            <person name="Palaniappan K."/>
            <person name="Land M."/>
            <person name="Hauser L."/>
            <person name="Chang Y.J."/>
            <person name="Jeffries C.D."/>
            <person name="Rohde M."/>
            <person name="Goker M."/>
            <person name="Woyke T."/>
            <person name="Bristow J."/>
            <person name="Eisen J.A."/>
            <person name="Markowitz V."/>
            <person name="Hugenholtz P."/>
            <person name="Kyrpides N.C."/>
            <person name="Klenk H.P."/>
            <person name="Lapidus A."/>
        </authorList>
    </citation>
    <scope>NUCLEOTIDE SEQUENCE [LARGE SCALE GENOMIC DNA]</scope>
    <source>
        <strain evidence="2">ATCC 700542 / DSM 9946 / VI-R2</strain>
    </source>
</reference>
<dbReference type="Proteomes" id="UP000001916">
    <property type="component" value="Chromosome"/>
</dbReference>
<dbReference type="HOGENOM" id="CLU_2451131_0_0_0"/>
<keyword evidence="2" id="KW-1185">Reference proteome</keyword>